<dbReference type="Pfam" id="PF00488">
    <property type="entry name" value="MutS_V"/>
    <property type="match status" value="1"/>
</dbReference>
<dbReference type="PANTHER" id="PTHR11361">
    <property type="entry name" value="DNA MISMATCH REPAIR PROTEIN MUTS FAMILY MEMBER"/>
    <property type="match status" value="1"/>
</dbReference>
<dbReference type="CDD" id="cd03284">
    <property type="entry name" value="ABC_MutS1"/>
    <property type="match status" value="1"/>
</dbReference>
<evidence type="ECO:0000259" key="4">
    <source>
        <dbReference type="PROSITE" id="PS00486"/>
    </source>
</evidence>
<dbReference type="Gene3D" id="6.10.140.430">
    <property type="match status" value="1"/>
</dbReference>
<evidence type="ECO:0000256" key="2">
    <source>
        <dbReference type="ARBA" id="ARBA00022840"/>
    </source>
</evidence>
<gene>
    <name evidence="5" type="primary">mutS_48</name>
    <name evidence="5" type="ORF">SDC9_128045</name>
</gene>
<accession>A0A645CVQ3</accession>
<proteinExistence type="predicted"/>
<dbReference type="Gene3D" id="3.40.50.300">
    <property type="entry name" value="P-loop containing nucleotide triphosphate hydrolases"/>
    <property type="match status" value="1"/>
</dbReference>
<keyword evidence="3" id="KW-0238">DNA-binding</keyword>
<name>A0A645CVQ3_9ZZZZ</name>
<comment type="caution">
    <text evidence="5">The sequence shown here is derived from an EMBL/GenBank/DDBJ whole genome shotgun (WGS) entry which is preliminary data.</text>
</comment>
<dbReference type="GO" id="GO:0006298">
    <property type="term" value="P:mismatch repair"/>
    <property type="evidence" value="ECO:0007669"/>
    <property type="project" value="InterPro"/>
</dbReference>
<keyword evidence="2" id="KW-0067">ATP-binding</keyword>
<dbReference type="EMBL" id="VSSQ01030456">
    <property type="protein sequence ID" value="MPM80994.1"/>
    <property type="molecule type" value="Genomic_DNA"/>
</dbReference>
<dbReference type="SUPFAM" id="SSF52540">
    <property type="entry name" value="P-loop containing nucleoside triphosphate hydrolases"/>
    <property type="match status" value="1"/>
</dbReference>
<dbReference type="GO" id="GO:0005829">
    <property type="term" value="C:cytosol"/>
    <property type="evidence" value="ECO:0007669"/>
    <property type="project" value="TreeGrafter"/>
</dbReference>
<evidence type="ECO:0000256" key="3">
    <source>
        <dbReference type="ARBA" id="ARBA00023125"/>
    </source>
</evidence>
<organism evidence="5">
    <name type="scientific">bioreactor metagenome</name>
    <dbReference type="NCBI Taxonomy" id="1076179"/>
    <lineage>
        <taxon>unclassified sequences</taxon>
        <taxon>metagenomes</taxon>
        <taxon>ecological metagenomes</taxon>
    </lineage>
</organism>
<dbReference type="FunFam" id="3.40.50.300:FF:000870">
    <property type="entry name" value="MutS protein homolog 4"/>
    <property type="match status" value="1"/>
</dbReference>
<keyword evidence="1" id="KW-0547">Nucleotide-binding</keyword>
<feature type="domain" description="DNA mismatch repair proteins mutS family" evidence="4">
    <location>
        <begin position="179"/>
        <end position="195"/>
    </location>
</feature>
<dbReference type="PANTHER" id="PTHR11361:SF34">
    <property type="entry name" value="DNA MISMATCH REPAIR PROTEIN MSH1, MITOCHONDRIAL"/>
    <property type="match status" value="1"/>
</dbReference>
<reference evidence="5" key="1">
    <citation type="submission" date="2019-08" db="EMBL/GenBank/DDBJ databases">
        <authorList>
            <person name="Kucharzyk K."/>
            <person name="Murdoch R.W."/>
            <person name="Higgins S."/>
            <person name="Loffler F."/>
        </authorList>
    </citation>
    <scope>NUCLEOTIDE SEQUENCE</scope>
</reference>
<dbReference type="AlphaFoldDB" id="A0A645CVQ3"/>
<protein>
    <submittedName>
        <fullName evidence="5">DNA mismatch repair protein MutS</fullName>
    </submittedName>
</protein>
<dbReference type="GO" id="GO:0005524">
    <property type="term" value="F:ATP binding"/>
    <property type="evidence" value="ECO:0007669"/>
    <property type="project" value="UniProtKB-KW"/>
</dbReference>
<dbReference type="SMART" id="SM00534">
    <property type="entry name" value="MUTSac"/>
    <property type="match status" value="1"/>
</dbReference>
<dbReference type="InterPro" id="IPR027417">
    <property type="entry name" value="P-loop_NTPase"/>
</dbReference>
<sequence>MFRSEEEILSIEERIYSEIVEATLSKSQEILNAAKFIAAADLFSSLAEIASERRYVRPVMEMGTDFIVKNGRHPVIEVMLGNRPFTPNDLSLSMVSGKRIAIITGPNMAGKSTYLRMAALIAIMAHMGSFVPAESAKIGLIDRVFTRIGARDELARGQSTFMVEMVETANILRNTTDRSLVILDEVGRGTSTYDGLSIAWSVIEYLQGQEGRRAAVLFATHYHELTKLAEMLPGVTNLSMAVEEGKEGVTFLHKVVEAPSDRSYGIEVARLAGVPSLVLRRSKELLAGFETSSNEQKSALPANEESQMKLFDVGHEAILEELAAADPDEMTPMEALQVVYRLRKESRKVLGFK</sequence>
<dbReference type="GO" id="GO:0140664">
    <property type="term" value="F:ATP-dependent DNA damage sensor activity"/>
    <property type="evidence" value="ECO:0007669"/>
    <property type="project" value="InterPro"/>
</dbReference>
<dbReference type="InterPro" id="IPR045076">
    <property type="entry name" value="MutS"/>
</dbReference>
<dbReference type="GO" id="GO:0030983">
    <property type="term" value="F:mismatched DNA binding"/>
    <property type="evidence" value="ECO:0007669"/>
    <property type="project" value="InterPro"/>
</dbReference>
<dbReference type="PROSITE" id="PS00486">
    <property type="entry name" value="DNA_MISMATCH_REPAIR_2"/>
    <property type="match status" value="1"/>
</dbReference>
<dbReference type="InterPro" id="IPR000432">
    <property type="entry name" value="DNA_mismatch_repair_MutS_C"/>
</dbReference>
<evidence type="ECO:0000313" key="5">
    <source>
        <dbReference type="EMBL" id="MPM80994.1"/>
    </source>
</evidence>
<evidence type="ECO:0000256" key="1">
    <source>
        <dbReference type="ARBA" id="ARBA00022741"/>
    </source>
</evidence>